<dbReference type="AlphaFoldDB" id="A0A5B7GNK0"/>
<feature type="compositionally biased region" description="Basic residues" evidence="1">
    <location>
        <begin position="83"/>
        <end position="98"/>
    </location>
</feature>
<comment type="caution">
    <text evidence="2">The sequence shown here is derived from an EMBL/GenBank/DDBJ whole genome shotgun (WGS) entry which is preliminary data.</text>
</comment>
<organism evidence="2 3">
    <name type="scientific">Portunus trituberculatus</name>
    <name type="common">Swimming crab</name>
    <name type="synonym">Neptunus trituberculatus</name>
    <dbReference type="NCBI Taxonomy" id="210409"/>
    <lineage>
        <taxon>Eukaryota</taxon>
        <taxon>Metazoa</taxon>
        <taxon>Ecdysozoa</taxon>
        <taxon>Arthropoda</taxon>
        <taxon>Crustacea</taxon>
        <taxon>Multicrustacea</taxon>
        <taxon>Malacostraca</taxon>
        <taxon>Eumalacostraca</taxon>
        <taxon>Eucarida</taxon>
        <taxon>Decapoda</taxon>
        <taxon>Pleocyemata</taxon>
        <taxon>Brachyura</taxon>
        <taxon>Eubrachyura</taxon>
        <taxon>Portunoidea</taxon>
        <taxon>Portunidae</taxon>
        <taxon>Portuninae</taxon>
        <taxon>Portunus</taxon>
    </lineage>
</organism>
<accession>A0A5B7GNK0</accession>
<dbReference type="EMBL" id="VSRR010018905">
    <property type="protein sequence ID" value="MPC61770.1"/>
    <property type="molecule type" value="Genomic_DNA"/>
</dbReference>
<proteinExistence type="predicted"/>
<reference evidence="2 3" key="1">
    <citation type="submission" date="2019-05" db="EMBL/GenBank/DDBJ databases">
        <title>Another draft genome of Portunus trituberculatus and its Hox gene families provides insights of decapod evolution.</title>
        <authorList>
            <person name="Jeong J.-H."/>
            <person name="Song I."/>
            <person name="Kim S."/>
            <person name="Choi T."/>
            <person name="Kim D."/>
            <person name="Ryu S."/>
            <person name="Kim W."/>
        </authorList>
    </citation>
    <scope>NUCLEOTIDE SEQUENCE [LARGE SCALE GENOMIC DNA]</scope>
    <source>
        <tissue evidence="2">Muscle</tissue>
    </source>
</reference>
<keyword evidence="3" id="KW-1185">Reference proteome</keyword>
<evidence type="ECO:0000313" key="2">
    <source>
        <dbReference type="EMBL" id="MPC61770.1"/>
    </source>
</evidence>
<name>A0A5B7GNK0_PORTR</name>
<protein>
    <submittedName>
        <fullName evidence="2">Uncharacterized protein</fullName>
    </submittedName>
</protein>
<evidence type="ECO:0000256" key="1">
    <source>
        <dbReference type="SAM" id="MobiDB-lite"/>
    </source>
</evidence>
<dbReference type="Proteomes" id="UP000324222">
    <property type="component" value="Unassembled WGS sequence"/>
</dbReference>
<feature type="region of interest" description="Disordered" evidence="1">
    <location>
        <begin position="66"/>
        <end position="112"/>
    </location>
</feature>
<gene>
    <name evidence="2" type="ORF">E2C01_055846</name>
</gene>
<sequence length="112" mass="11735">MAGRRAAGITAPTQHLPPAGDAVAAARVAESWCRRLSCRPSPAALRDTLLLQGAVNFRRRDLEHVAGKQDSGSSFVSDGAARKGGRVSVAHRHNRHKPMPAQAAAPLSGHCG</sequence>
<evidence type="ECO:0000313" key="3">
    <source>
        <dbReference type="Proteomes" id="UP000324222"/>
    </source>
</evidence>